<sequence length="763" mass="82742">MAILRFLQDPVGIAPEFVTSTTVASQGLVQQTLTTSTSTSTRSNWLALSAITPTKSSTFTPIQTLITSLLYREPSNIQLTVANPAPTNVQGEPSTNVHSHFPQFGRLAVTPYQLMYIIAVCVCFMILMSFCCCTDDIGRYIKSNRRTNPGATMQAAPVWPGALRFVDGANDGNRSNRTSRSHSTIGDSTVRPLMPQSAERIDLPATSIMPMNTFTKITIKACEEGHESIILDEIELRDFAAAPSCHNFSNIISDLNHEYFTDNPEADARDRKKVSLRGGSGLEEYLLRTGAITSFKQTEERWKPTWSATKSLFGSRRRESESISTQNASHSVSNSSTISGNNHSPPPQNGDRSLGKSSKTTSKRATRQENTSGTAFSFPVSEGSDSEIPRFPTLNRIKRKLGPLIHSVSKQSLRERFSSVDHSGEYSTEKANSEETPYSSTVRKALRRARSSASIPFGLFKLPEPARNDPEPSAAGPVSIISNPNDAKSVNSDTASENTLKARSPVSTLLGVRANRRSGSGHQSRTSERMAKHSVADHIDVASSLAFSNARRIEGRCGSGSSYKSRGPKKAVVPMGNLESVARENDSGSVLKCSNSQGERSESFGPSKNASENGEEKKDDNETEDENGAQAFDPTGGDKLDSIHVVCRSNISEEEDNDDAVEIEQESTDEPFSCRNPTSVGHANKSSNSGQTAMANHFHARARRVRADSTDSSRSFMTGNKRKLRGRLGLLMIRGVTGGEDGGVGARRGGKVELVPMNLGGDY</sequence>
<evidence type="ECO:0000313" key="3">
    <source>
        <dbReference type="Proteomes" id="UP000001798"/>
    </source>
</evidence>
<feature type="compositionally biased region" description="Polar residues" evidence="1">
    <location>
        <begin position="322"/>
        <end position="343"/>
    </location>
</feature>
<dbReference type="Proteomes" id="UP000001798">
    <property type="component" value="Chromosome 8"/>
</dbReference>
<name>A0A384JP18_BOTFB</name>
<evidence type="ECO:0000313" key="2">
    <source>
        <dbReference type="EMBL" id="ATZ52283.1"/>
    </source>
</evidence>
<dbReference type="EMBL" id="CP009812">
    <property type="protein sequence ID" value="ATZ52283.1"/>
    <property type="molecule type" value="Genomic_DNA"/>
</dbReference>
<dbReference type="OrthoDB" id="3544828at2759"/>
<keyword evidence="3" id="KW-1185">Reference proteome</keyword>
<feature type="compositionally biased region" description="Basic and acidic residues" evidence="1">
    <location>
        <begin position="525"/>
        <end position="534"/>
    </location>
</feature>
<proteinExistence type="predicted"/>
<dbReference type="VEuPathDB" id="FungiDB:Bcin08g00450"/>
<organism evidence="2 3">
    <name type="scientific">Botryotinia fuckeliana (strain B05.10)</name>
    <name type="common">Noble rot fungus</name>
    <name type="synonym">Botrytis cinerea</name>
    <dbReference type="NCBI Taxonomy" id="332648"/>
    <lineage>
        <taxon>Eukaryota</taxon>
        <taxon>Fungi</taxon>
        <taxon>Dikarya</taxon>
        <taxon>Ascomycota</taxon>
        <taxon>Pezizomycotina</taxon>
        <taxon>Leotiomycetes</taxon>
        <taxon>Helotiales</taxon>
        <taxon>Sclerotiniaceae</taxon>
        <taxon>Botrytis</taxon>
    </lineage>
</organism>
<reference evidence="2 3" key="2">
    <citation type="journal article" date="2012" name="Eukaryot. Cell">
        <title>Genome update of Botrytis cinerea strains B05.10 and T4.</title>
        <authorList>
            <person name="Staats M."/>
            <person name="van Kan J.A."/>
        </authorList>
    </citation>
    <scope>NUCLEOTIDE SEQUENCE [LARGE SCALE GENOMIC DNA]</scope>
    <source>
        <strain evidence="2 3">B05.10</strain>
    </source>
</reference>
<feature type="region of interest" description="Disordered" evidence="1">
    <location>
        <begin position="515"/>
        <end position="534"/>
    </location>
</feature>
<feature type="compositionally biased region" description="Polar residues" evidence="1">
    <location>
        <begin position="592"/>
        <end position="611"/>
    </location>
</feature>
<feature type="region of interest" description="Disordered" evidence="1">
    <location>
        <begin position="462"/>
        <end position="499"/>
    </location>
</feature>
<dbReference type="OMA" id="KPTWSAT"/>
<feature type="compositionally biased region" description="Polar residues" evidence="1">
    <location>
        <begin position="480"/>
        <end position="499"/>
    </location>
</feature>
<feature type="region of interest" description="Disordered" evidence="1">
    <location>
        <begin position="581"/>
        <end position="691"/>
    </location>
</feature>
<feature type="region of interest" description="Disordered" evidence="1">
    <location>
        <begin position="313"/>
        <end position="391"/>
    </location>
</feature>
<gene>
    <name evidence="2" type="ORF">BCIN_08g00450</name>
</gene>
<dbReference type="RefSeq" id="XP_001552566.1">
    <property type="nucleotide sequence ID" value="XM_001552516.2"/>
</dbReference>
<dbReference type="AlphaFoldDB" id="A0A384JP18"/>
<reference evidence="2 3" key="3">
    <citation type="journal article" date="2017" name="Mol. Plant Pathol.">
        <title>A gapless genome sequence of the fungus Botrytis cinerea.</title>
        <authorList>
            <person name="Van Kan J.A."/>
            <person name="Stassen J.H."/>
            <person name="Mosbach A."/>
            <person name="Van Der Lee T.A."/>
            <person name="Faino L."/>
            <person name="Farmer A.D."/>
            <person name="Papasotiriou D.G."/>
            <person name="Zhou S."/>
            <person name="Seidl M.F."/>
            <person name="Cottam E."/>
            <person name="Edel D."/>
            <person name="Hahn M."/>
            <person name="Schwartz D.C."/>
            <person name="Dietrich R.A."/>
            <person name="Widdison S."/>
            <person name="Scalliet G."/>
        </authorList>
    </citation>
    <scope>NUCLEOTIDE SEQUENCE [LARGE SCALE GENOMIC DNA]</scope>
    <source>
        <strain evidence="2 3">B05.10</strain>
    </source>
</reference>
<accession>A0A384JP18</accession>
<reference evidence="2 3" key="1">
    <citation type="journal article" date="2011" name="PLoS Genet.">
        <title>Genomic analysis of the necrotrophic fungal pathogens Sclerotinia sclerotiorum and Botrytis cinerea.</title>
        <authorList>
            <person name="Amselem J."/>
            <person name="Cuomo C.A."/>
            <person name="van Kan J.A."/>
            <person name="Viaud M."/>
            <person name="Benito E.P."/>
            <person name="Couloux A."/>
            <person name="Coutinho P.M."/>
            <person name="de Vries R.P."/>
            <person name="Dyer P.S."/>
            <person name="Fillinger S."/>
            <person name="Fournier E."/>
            <person name="Gout L."/>
            <person name="Hahn M."/>
            <person name="Kohn L."/>
            <person name="Lapalu N."/>
            <person name="Plummer K.M."/>
            <person name="Pradier J.M."/>
            <person name="Quevillon E."/>
            <person name="Sharon A."/>
            <person name="Simon A."/>
            <person name="ten Have A."/>
            <person name="Tudzynski B."/>
            <person name="Tudzynski P."/>
            <person name="Wincker P."/>
            <person name="Andrew M."/>
            <person name="Anthouard V."/>
            <person name="Beever R.E."/>
            <person name="Beffa R."/>
            <person name="Benoit I."/>
            <person name="Bouzid O."/>
            <person name="Brault B."/>
            <person name="Chen Z."/>
            <person name="Choquer M."/>
            <person name="Collemare J."/>
            <person name="Cotton P."/>
            <person name="Danchin E.G."/>
            <person name="Da Silva C."/>
            <person name="Gautier A."/>
            <person name="Giraud C."/>
            <person name="Giraud T."/>
            <person name="Gonzalez C."/>
            <person name="Grossetete S."/>
            <person name="Guldener U."/>
            <person name="Henrissat B."/>
            <person name="Howlett B.J."/>
            <person name="Kodira C."/>
            <person name="Kretschmer M."/>
            <person name="Lappartient A."/>
            <person name="Leroch M."/>
            <person name="Levis C."/>
            <person name="Mauceli E."/>
            <person name="Neuveglise C."/>
            <person name="Oeser B."/>
            <person name="Pearson M."/>
            <person name="Poulain J."/>
            <person name="Poussereau N."/>
            <person name="Quesneville H."/>
            <person name="Rascle C."/>
            <person name="Schumacher J."/>
            <person name="Segurens B."/>
            <person name="Sexton A."/>
            <person name="Silva E."/>
            <person name="Sirven C."/>
            <person name="Soanes D.M."/>
            <person name="Talbot N.J."/>
            <person name="Templeton M."/>
            <person name="Yandava C."/>
            <person name="Yarden O."/>
            <person name="Zeng Q."/>
            <person name="Rollins J.A."/>
            <person name="Lebrun M.H."/>
            <person name="Dickman M."/>
        </authorList>
    </citation>
    <scope>NUCLEOTIDE SEQUENCE [LARGE SCALE GENOMIC DNA]</scope>
    <source>
        <strain evidence="2 3">B05.10</strain>
    </source>
</reference>
<feature type="compositionally biased region" description="Polar residues" evidence="1">
    <location>
        <begin position="675"/>
        <end position="691"/>
    </location>
</feature>
<dbReference type="GeneID" id="5433087"/>
<protein>
    <submittedName>
        <fullName evidence="2">Uncharacterized protein</fullName>
    </submittedName>
</protein>
<feature type="compositionally biased region" description="Low complexity" evidence="1">
    <location>
        <begin position="173"/>
        <end position="184"/>
    </location>
</feature>
<feature type="compositionally biased region" description="Acidic residues" evidence="1">
    <location>
        <begin position="652"/>
        <end position="669"/>
    </location>
</feature>
<feature type="compositionally biased region" description="Basic and acidic residues" evidence="1">
    <location>
        <begin position="415"/>
        <end position="433"/>
    </location>
</feature>
<feature type="region of interest" description="Disordered" evidence="1">
    <location>
        <begin position="415"/>
        <end position="440"/>
    </location>
</feature>
<evidence type="ECO:0000256" key="1">
    <source>
        <dbReference type="SAM" id="MobiDB-lite"/>
    </source>
</evidence>
<feature type="region of interest" description="Disordered" evidence="1">
    <location>
        <begin position="170"/>
        <end position="190"/>
    </location>
</feature>